<dbReference type="InterPro" id="IPR036533">
    <property type="entry name" value="BAG_dom_sf"/>
</dbReference>
<dbReference type="EMBL" id="JACGWJ010000027">
    <property type="protein sequence ID" value="KAL0309292.1"/>
    <property type="molecule type" value="Genomic_DNA"/>
</dbReference>
<dbReference type="InterPro" id="IPR003103">
    <property type="entry name" value="BAG_domain"/>
</dbReference>
<feature type="compositionally biased region" description="Acidic residues" evidence="3">
    <location>
        <begin position="1206"/>
        <end position="1217"/>
    </location>
</feature>
<feature type="compositionally biased region" description="Polar residues" evidence="3">
    <location>
        <begin position="268"/>
        <end position="294"/>
    </location>
</feature>
<feature type="region of interest" description="Disordered" evidence="3">
    <location>
        <begin position="173"/>
        <end position="249"/>
    </location>
</feature>
<dbReference type="SMART" id="SM00264">
    <property type="entry name" value="BAG"/>
    <property type="match status" value="1"/>
</dbReference>
<evidence type="ECO:0000256" key="2">
    <source>
        <dbReference type="SAM" id="Coils"/>
    </source>
</evidence>
<proteinExistence type="predicted"/>
<dbReference type="GO" id="GO:0006457">
    <property type="term" value="P:protein folding"/>
    <property type="evidence" value="ECO:0007669"/>
    <property type="project" value="TreeGrafter"/>
</dbReference>
<evidence type="ECO:0000256" key="3">
    <source>
        <dbReference type="SAM" id="MobiDB-lite"/>
    </source>
</evidence>
<feature type="compositionally biased region" description="Basic and acidic residues" evidence="3">
    <location>
        <begin position="797"/>
        <end position="810"/>
    </location>
</feature>
<feature type="compositionally biased region" description="Basic and acidic residues" evidence="3">
    <location>
        <begin position="306"/>
        <end position="339"/>
    </location>
</feature>
<evidence type="ECO:0000259" key="4">
    <source>
        <dbReference type="PROSITE" id="PS51035"/>
    </source>
</evidence>
<feature type="compositionally biased region" description="Basic and acidic residues" evidence="3">
    <location>
        <begin position="498"/>
        <end position="525"/>
    </location>
</feature>
<dbReference type="GO" id="GO:0051087">
    <property type="term" value="F:protein-folding chaperone binding"/>
    <property type="evidence" value="ECO:0007669"/>
    <property type="project" value="InterPro"/>
</dbReference>
<feature type="compositionally biased region" description="Basic and acidic residues" evidence="3">
    <location>
        <begin position="1133"/>
        <end position="1144"/>
    </location>
</feature>
<evidence type="ECO:0000313" key="5">
    <source>
        <dbReference type="EMBL" id="KAL0309292.1"/>
    </source>
</evidence>
<dbReference type="GO" id="GO:0009506">
    <property type="term" value="C:plasmodesma"/>
    <property type="evidence" value="ECO:0007669"/>
    <property type="project" value="TreeGrafter"/>
</dbReference>
<organism evidence="5">
    <name type="scientific">Sesamum radiatum</name>
    <name type="common">Black benniseed</name>
    <dbReference type="NCBI Taxonomy" id="300843"/>
    <lineage>
        <taxon>Eukaryota</taxon>
        <taxon>Viridiplantae</taxon>
        <taxon>Streptophyta</taxon>
        <taxon>Embryophyta</taxon>
        <taxon>Tracheophyta</taxon>
        <taxon>Spermatophyta</taxon>
        <taxon>Magnoliopsida</taxon>
        <taxon>eudicotyledons</taxon>
        <taxon>Gunneridae</taxon>
        <taxon>Pentapetalae</taxon>
        <taxon>asterids</taxon>
        <taxon>lamiids</taxon>
        <taxon>Lamiales</taxon>
        <taxon>Pedaliaceae</taxon>
        <taxon>Sesamum</taxon>
    </lineage>
</organism>
<dbReference type="Pfam" id="PF02179">
    <property type="entry name" value="BAG"/>
    <property type="match status" value="1"/>
</dbReference>
<name>A0AAW2KTT2_SESRA</name>
<reference evidence="5" key="1">
    <citation type="submission" date="2020-06" db="EMBL/GenBank/DDBJ databases">
        <authorList>
            <person name="Li T."/>
            <person name="Hu X."/>
            <person name="Zhang T."/>
            <person name="Song X."/>
            <person name="Zhang H."/>
            <person name="Dai N."/>
            <person name="Sheng W."/>
            <person name="Hou X."/>
            <person name="Wei L."/>
        </authorList>
    </citation>
    <scope>NUCLEOTIDE SEQUENCE</scope>
    <source>
        <strain evidence="5">G02</strain>
        <tissue evidence="5">Leaf</tissue>
    </source>
</reference>
<keyword evidence="1" id="KW-0143">Chaperone</keyword>
<feature type="compositionally biased region" description="Polar residues" evidence="3">
    <location>
        <begin position="1316"/>
        <end position="1326"/>
    </location>
</feature>
<feature type="compositionally biased region" description="Basic and acidic residues" evidence="3">
    <location>
        <begin position="918"/>
        <end position="977"/>
    </location>
</feature>
<feature type="compositionally biased region" description="Basic and acidic residues" evidence="3">
    <location>
        <begin position="232"/>
        <end position="246"/>
    </location>
</feature>
<feature type="compositionally biased region" description="Basic and acidic residues" evidence="3">
    <location>
        <begin position="347"/>
        <end position="359"/>
    </location>
</feature>
<feature type="region of interest" description="Disordered" evidence="3">
    <location>
        <begin position="721"/>
        <end position="1020"/>
    </location>
</feature>
<reference evidence="5" key="2">
    <citation type="journal article" date="2024" name="Plant">
        <title>Genomic evolution and insights into agronomic trait innovations of Sesamum species.</title>
        <authorList>
            <person name="Miao H."/>
            <person name="Wang L."/>
            <person name="Qu L."/>
            <person name="Liu H."/>
            <person name="Sun Y."/>
            <person name="Le M."/>
            <person name="Wang Q."/>
            <person name="Wei S."/>
            <person name="Zheng Y."/>
            <person name="Lin W."/>
            <person name="Duan Y."/>
            <person name="Cao H."/>
            <person name="Xiong S."/>
            <person name="Wang X."/>
            <person name="Wei L."/>
            <person name="Li C."/>
            <person name="Ma Q."/>
            <person name="Ju M."/>
            <person name="Zhao R."/>
            <person name="Li G."/>
            <person name="Mu C."/>
            <person name="Tian Q."/>
            <person name="Mei H."/>
            <person name="Zhang T."/>
            <person name="Gao T."/>
            <person name="Zhang H."/>
        </authorList>
    </citation>
    <scope>NUCLEOTIDE SEQUENCE</scope>
    <source>
        <strain evidence="5">G02</strain>
    </source>
</reference>
<feature type="compositionally biased region" description="Basic and acidic residues" evidence="3">
    <location>
        <begin position="465"/>
        <end position="477"/>
    </location>
</feature>
<dbReference type="PROSITE" id="PS51035">
    <property type="entry name" value="BAG"/>
    <property type="match status" value="1"/>
</dbReference>
<feature type="coiled-coil region" evidence="2">
    <location>
        <begin position="1251"/>
        <end position="1306"/>
    </location>
</feature>
<feature type="compositionally biased region" description="Basic and acidic residues" evidence="3">
    <location>
        <begin position="180"/>
        <end position="207"/>
    </location>
</feature>
<dbReference type="SUPFAM" id="SSF63491">
    <property type="entry name" value="BAG domain"/>
    <property type="match status" value="1"/>
</dbReference>
<feature type="compositionally biased region" description="Polar residues" evidence="3">
    <location>
        <begin position="988"/>
        <end position="1004"/>
    </location>
</feature>
<gene>
    <name evidence="5" type="ORF">Sradi_5871500</name>
</gene>
<feature type="compositionally biased region" description="Polar residues" evidence="3">
    <location>
        <begin position="1146"/>
        <end position="1157"/>
    </location>
</feature>
<sequence>MDPIYKNMQSYPYQKDQLHYGPHYHPGSEAVPMPMYMNPVRPPINHQCWPWGSNYGYVPPVACHGCCNHTYFPNHYSWGSPYSCVPPVHCPGTYPPFPVQYAPPPSYAMEQPRYEYDKTVPGDHHCCGCPNHISNPKQQKNLRIEEEEPDGEMRKNDSLVPFQLKNKPHHIVWLPPDYSNNREHGKVNNSESQKDGSHDVQPHDNGKTVEQQPASWNGWYPVDLNNLVSSKPRGDGEKNHSQKDNGKGTFPFPLLWIPYKAEQHENEGNNVNGANMRQSLGSQKSSGVEQNSIVSGDKIGGQSSPRAKDIPVREVKQQEDKNIFSNKGKERDASMKDSTDNGAVKLDNGEKKDPKDGAKRKSTSPPKSPKLPPVCLRVDPLPRRKSANGSSRSPSPPGDKQNPDKPPNKTSKAHNPSESKEPDNIHQDELKKDKGQKTIEVVDAKTSQGKNTDTNMETPVVVPPKSEEISINKREEKPEEENISQRKAETDAAVAKGHTKDAESARRKNEELFRNEEVGANEVKKSSKTKLSEEEAAAIIQSAYRGFDIRRWEPIKKLKQIAKVREQIDEVKNLIQAMESSPDSQGHSKQRNIIAETIMSLLLKLDMVQGLHPSIREVRKSVVRELVSLQEKLDSLKDESENTSGQESVTRQEGDALSKTNKVISSQNADDNPSHLLEVQQSQLDRGSNFENLQSFEATPTAHPSDLLEAQESQLDRGSNYENLQSFEATPTGEEQSEKEKDAAESGSELTIEGEDEMSNEVHQNGEEQCEKEKEAAESVSELTVVGEDEMSNEVHQNGEEQCEKEKEAAESVSELTVVGEDEMSNEVHQNGEEQCKKEKEAAESVSELTIEGEDEKSNEVHQNVVSSIEEADELGQSSETSLLQNESSGAGAHFVPAHDDKLESESTELPLGVFGESKNHREIDGETSKDGDLKQPAEGLVEEHIAPELHEDATGEENKEHIASGLGKENKEHVEFPKLLNLPPSEVSVQSDAEEASPNNEPLNNCKLDNKSGTEEEVDDKAGDALYEADGGAVLPPENANAAMCESSEASDKERVLITETSKGDVATCNILHDDFESDTKTSSEEILDAPTENEKPGHVPQEGISRRDISPINESVNIYEAENVTEVEEAAEGKSEVDKADSGECSTQQTESVNAGINDHEGQTADACQEQNEMPLDTTAMEASTRKDGEDITEHSLPPKDLEEQGPEDAIDNEDQNTTHDRTDVALDGAKDMSITQVDPSLRKVSPAKDEITESNKKLIEENERLRDMMLKLIKSGEEQLTAISSLSGRVKDLERRLSRKKKLKLKQCKAPRSSISADSSAKQRTLGMAM</sequence>
<dbReference type="PANTHER" id="PTHR33322:SF16">
    <property type="entry name" value="BAG FAMILY MOLECULAR CHAPERONE REGULATOR 6"/>
    <property type="match status" value="1"/>
</dbReference>
<feature type="compositionally biased region" description="Basic and acidic residues" evidence="3">
    <location>
        <begin position="1186"/>
        <end position="1205"/>
    </location>
</feature>
<feature type="compositionally biased region" description="Polar residues" evidence="3">
    <location>
        <begin position="445"/>
        <end position="457"/>
    </location>
</feature>
<feature type="compositionally biased region" description="Basic and acidic residues" evidence="3">
    <location>
        <begin position="830"/>
        <end position="843"/>
    </location>
</feature>
<dbReference type="Gene3D" id="1.20.58.120">
    <property type="entry name" value="BAG domain"/>
    <property type="match status" value="1"/>
</dbReference>
<dbReference type="InterPro" id="IPR040400">
    <property type="entry name" value="BAG5/6/7/8"/>
</dbReference>
<feature type="region of interest" description="Disordered" evidence="3">
    <location>
        <begin position="266"/>
        <end position="525"/>
    </location>
</feature>
<feature type="compositionally biased region" description="Polar residues" evidence="3">
    <location>
        <begin position="876"/>
        <end position="889"/>
    </location>
</feature>
<protein>
    <submittedName>
        <fullName evidence="5">BAG family molecular chaperone regulator 6</fullName>
    </submittedName>
</protein>
<feature type="compositionally biased region" description="Basic and acidic residues" evidence="3">
    <location>
        <begin position="1076"/>
        <end position="1085"/>
    </location>
</feature>
<comment type="caution">
    <text evidence="5">The sequence shown here is derived from an EMBL/GenBank/DDBJ whole genome shotgun (WGS) entry which is preliminary data.</text>
</comment>
<dbReference type="PANTHER" id="PTHR33322">
    <property type="entry name" value="BAG DOMAIN CONTAINING PROTEIN, EXPRESSED"/>
    <property type="match status" value="1"/>
</dbReference>
<feature type="compositionally biased region" description="Basic and acidic residues" evidence="3">
    <location>
        <begin position="415"/>
        <end position="443"/>
    </location>
</feature>
<feature type="region of interest" description="Disordered" evidence="3">
    <location>
        <begin position="1306"/>
        <end position="1333"/>
    </location>
</feature>
<evidence type="ECO:0000256" key="1">
    <source>
        <dbReference type="ARBA" id="ARBA00023186"/>
    </source>
</evidence>
<feature type="compositionally biased region" description="Basic and acidic residues" evidence="3">
    <location>
        <begin position="764"/>
        <end position="777"/>
    </location>
</feature>
<feature type="region of interest" description="Disordered" evidence="3">
    <location>
        <begin position="635"/>
        <end position="658"/>
    </location>
</feature>
<feature type="region of interest" description="Disordered" evidence="3">
    <location>
        <begin position="1076"/>
        <end position="1239"/>
    </location>
</feature>
<accession>A0AAW2KTT2</accession>
<feature type="compositionally biased region" description="Basic and acidic residues" evidence="3">
    <location>
        <begin position="1219"/>
        <end position="1233"/>
    </location>
</feature>
<keyword evidence="2" id="KW-0175">Coiled coil</keyword>
<feature type="domain" description="BAG" evidence="4">
    <location>
        <begin position="560"/>
        <end position="637"/>
    </location>
</feature>
<dbReference type="FunFam" id="1.20.58.120:FF:000010">
    <property type="entry name" value="BAG family molecular chaperone regulator 6"/>
    <property type="match status" value="1"/>
</dbReference>